<dbReference type="InterPro" id="IPR042178">
    <property type="entry name" value="Serpin_sf_1"/>
</dbReference>
<dbReference type="Gene3D" id="2.30.39.10">
    <property type="entry name" value="Alpha-1-antitrypsin, domain 1"/>
    <property type="match status" value="1"/>
</dbReference>
<dbReference type="InterPro" id="IPR023796">
    <property type="entry name" value="Serpin_dom"/>
</dbReference>
<reference evidence="4" key="2">
    <citation type="submission" date="2000-05" db="EMBL/GenBank/DDBJ databases">
        <authorList>
            <person name="Knox D."/>
        </authorList>
    </citation>
    <scope>NUCLEOTIDE SEQUENCE</scope>
    <source>
        <strain evidence="4">Moredun</strain>
        <tissue evidence="4">Whole organism</tissue>
    </source>
</reference>
<dbReference type="PANTHER" id="PTHR11461">
    <property type="entry name" value="SERINE PROTEASE INHIBITOR, SERPIN"/>
    <property type="match status" value="1"/>
</dbReference>
<dbReference type="AlphaFoldDB" id="Q9NLA5"/>
<dbReference type="GO" id="GO:0004867">
    <property type="term" value="F:serine-type endopeptidase inhibitor activity"/>
    <property type="evidence" value="ECO:0007669"/>
    <property type="project" value="InterPro"/>
</dbReference>
<evidence type="ECO:0000256" key="2">
    <source>
        <dbReference type="RuleBase" id="RU000411"/>
    </source>
</evidence>
<accession>Q9NLA5</accession>
<evidence type="ECO:0000313" key="4">
    <source>
        <dbReference type="EMBL" id="CAA72916.2"/>
    </source>
</evidence>
<dbReference type="Gene3D" id="3.30.497.10">
    <property type="entry name" value="Antithrombin, subunit I, domain 2"/>
    <property type="match status" value="1"/>
</dbReference>
<proteinExistence type="evidence at transcript level"/>
<dbReference type="PANTHER" id="PTHR11461:SF211">
    <property type="entry name" value="GH10112P-RELATED"/>
    <property type="match status" value="1"/>
</dbReference>
<dbReference type="InterPro" id="IPR036186">
    <property type="entry name" value="Serpin_sf"/>
</dbReference>
<name>Q9NLA5_TRIVI</name>
<dbReference type="EMBL" id="Y12233">
    <property type="protein sequence ID" value="CAA72916.2"/>
    <property type="molecule type" value="mRNA"/>
</dbReference>
<evidence type="ECO:0000256" key="1">
    <source>
        <dbReference type="ARBA" id="ARBA00009500"/>
    </source>
</evidence>
<reference evidence="4" key="3">
    <citation type="journal article" date="2005" name="Parasitology">
        <title>Serpin expression in the parasitic stages of Trichostrongylus vitrinus, an ovine intestinal nematode.</title>
        <authorList>
            <person name="MacLENNAN K."/>
            <person name="McLEAN K."/>
            <person name="KNOX D.P."/>
        </authorList>
    </citation>
    <scope>NUCLEOTIDE SEQUENCE</scope>
    <source>
        <strain evidence="4">Moredun</strain>
        <tissue evidence="4">Whole organism</tissue>
    </source>
</reference>
<sequence>MFLTAETDFGLNMLKHAPANESLVVSPLSVIFALAMVQAGAKGTTKSQISAVLSKGSSDSEITEHYSNLSSQIMNARNGVRSRIANGFFLNKQFAIEKGYEKSIRESYNAKVEALDFDKANEAAKVIDDFISKTTEGKIKDMVTAGMVKDAYSLIVNAIYFTAEWVEKFYKSSNSNETFYSTAEKGRKMEFMNDFEEDRLYAEDDDFQVLSLRYLDTSFAFNIFLPKTRFGLNALRSKLDGEQIQRLLSTLKETYISITIPKMKIETDFKLKEALVAMGVSEMFTDKANLSGIIKEPPLKISSARHRAAIEVDEEGTTAAAARCGKWYHCRLCWQNRRNSERIIPFSSFLPKITILCSWANLCKCLLWYNK</sequence>
<reference evidence="4" key="1">
    <citation type="submission" date="1997-04" db="EMBL/GenBank/DDBJ databases">
        <authorList>
            <person name="MacLennan K."/>
        </authorList>
    </citation>
    <scope>NUCLEOTIDE SEQUENCE</scope>
    <source>
        <strain evidence="4">Moredun</strain>
        <tissue evidence="4">Whole organism</tissue>
    </source>
</reference>
<dbReference type="Pfam" id="PF00079">
    <property type="entry name" value="Serpin"/>
    <property type="match status" value="1"/>
</dbReference>
<dbReference type="InterPro" id="IPR000215">
    <property type="entry name" value="Serpin_fam"/>
</dbReference>
<organism evidence="4">
    <name type="scientific">Trichostrongylus vitrinus</name>
    <name type="common">Black scour worm</name>
    <dbReference type="NCBI Taxonomy" id="40352"/>
    <lineage>
        <taxon>Eukaryota</taxon>
        <taxon>Metazoa</taxon>
        <taxon>Ecdysozoa</taxon>
        <taxon>Nematoda</taxon>
        <taxon>Chromadorea</taxon>
        <taxon>Rhabditida</taxon>
        <taxon>Rhabditina</taxon>
        <taxon>Rhabditomorpha</taxon>
        <taxon>Strongyloidea</taxon>
        <taxon>Trichostrongylidae</taxon>
        <taxon>Trichostrongylus</taxon>
    </lineage>
</organism>
<dbReference type="GO" id="GO:0005615">
    <property type="term" value="C:extracellular space"/>
    <property type="evidence" value="ECO:0007669"/>
    <property type="project" value="InterPro"/>
</dbReference>
<comment type="similarity">
    <text evidence="1 2">Belongs to the serpin family.</text>
</comment>
<feature type="domain" description="Serpin" evidence="3">
    <location>
        <begin position="11"/>
        <end position="352"/>
    </location>
</feature>
<dbReference type="SUPFAM" id="SSF56574">
    <property type="entry name" value="Serpins"/>
    <property type="match status" value="1"/>
</dbReference>
<dbReference type="SMART" id="SM00093">
    <property type="entry name" value="SERPIN"/>
    <property type="match status" value="1"/>
</dbReference>
<protein>
    <submittedName>
        <fullName evidence="4">Serine protease inhibitor-like protein</fullName>
    </submittedName>
</protein>
<dbReference type="InterPro" id="IPR042185">
    <property type="entry name" value="Serpin_sf_2"/>
</dbReference>
<evidence type="ECO:0000259" key="3">
    <source>
        <dbReference type="SMART" id="SM00093"/>
    </source>
</evidence>